<dbReference type="HAMAP" id="MF_00090">
    <property type="entry name" value="PIMT"/>
    <property type="match status" value="1"/>
</dbReference>
<dbReference type="FunFam" id="3.40.50.150:FF:000010">
    <property type="entry name" value="Protein-L-isoaspartate O-methyltransferase"/>
    <property type="match status" value="1"/>
</dbReference>
<dbReference type="OrthoDB" id="9772751at2"/>
<dbReference type="NCBIfam" id="NF001453">
    <property type="entry name" value="PRK00312.1"/>
    <property type="match status" value="1"/>
</dbReference>
<dbReference type="GO" id="GO:0004719">
    <property type="term" value="F:protein-L-isoaspartate (D-aspartate) O-methyltransferase activity"/>
    <property type="evidence" value="ECO:0007669"/>
    <property type="project" value="UniProtKB-UniRule"/>
</dbReference>
<keyword evidence="6 7" id="KW-0949">S-adenosyl-L-methionine</keyword>
<evidence type="ECO:0000256" key="6">
    <source>
        <dbReference type="ARBA" id="ARBA00022691"/>
    </source>
</evidence>
<keyword evidence="5 7" id="KW-0808">Transferase</keyword>
<evidence type="ECO:0000313" key="8">
    <source>
        <dbReference type="EMBL" id="QDU31241.1"/>
    </source>
</evidence>
<dbReference type="PROSITE" id="PS01279">
    <property type="entry name" value="PCMT"/>
    <property type="match status" value="1"/>
</dbReference>
<dbReference type="Gene3D" id="3.40.50.150">
    <property type="entry name" value="Vaccinia Virus protein VP39"/>
    <property type="match status" value="1"/>
</dbReference>
<comment type="function">
    <text evidence="7">Catalyzes the methyl esterification of L-isoaspartyl residues in peptides and proteins that result from spontaneous decomposition of normal L-aspartyl and L-asparaginyl residues. It plays a role in the repair and/or degradation of damaged proteins.</text>
</comment>
<dbReference type="InterPro" id="IPR000682">
    <property type="entry name" value="PCMT"/>
</dbReference>
<name>A0A517YLZ9_9BACT</name>
<dbReference type="GO" id="GO:0030091">
    <property type="term" value="P:protein repair"/>
    <property type="evidence" value="ECO:0007669"/>
    <property type="project" value="UniProtKB-UniRule"/>
</dbReference>
<reference evidence="8 9" key="1">
    <citation type="submission" date="2019-02" db="EMBL/GenBank/DDBJ databases">
        <title>Deep-cultivation of Planctomycetes and their phenomic and genomic characterization uncovers novel biology.</title>
        <authorList>
            <person name="Wiegand S."/>
            <person name="Jogler M."/>
            <person name="Boedeker C."/>
            <person name="Pinto D."/>
            <person name="Vollmers J."/>
            <person name="Rivas-Marin E."/>
            <person name="Kohn T."/>
            <person name="Peeters S.H."/>
            <person name="Heuer A."/>
            <person name="Rast P."/>
            <person name="Oberbeckmann S."/>
            <person name="Bunk B."/>
            <person name="Jeske O."/>
            <person name="Meyerdierks A."/>
            <person name="Storesund J.E."/>
            <person name="Kallscheuer N."/>
            <person name="Luecker S."/>
            <person name="Lage O.M."/>
            <person name="Pohl T."/>
            <person name="Merkel B.J."/>
            <person name="Hornburger P."/>
            <person name="Mueller R.-W."/>
            <person name="Bruemmer F."/>
            <person name="Labrenz M."/>
            <person name="Spormann A.M."/>
            <person name="Op den Camp H."/>
            <person name="Overmann J."/>
            <person name="Amann R."/>
            <person name="Jetten M.S.M."/>
            <person name="Mascher T."/>
            <person name="Medema M.H."/>
            <person name="Devos D.P."/>
            <person name="Kaster A.-K."/>
            <person name="Ovreas L."/>
            <person name="Rohde M."/>
            <person name="Galperin M.Y."/>
            <person name="Jogler C."/>
        </authorList>
    </citation>
    <scope>NUCLEOTIDE SEQUENCE [LARGE SCALE GENOMIC DNA]</scope>
    <source>
        <strain evidence="8 9">ETA_A8</strain>
    </source>
</reference>
<dbReference type="KEGG" id="aagg:ETAA8_63940"/>
<accession>A0A517YLZ9</accession>
<dbReference type="PANTHER" id="PTHR11579:SF0">
    <property type="entry name" value="PROTEIN-L-ISOASPARTATE(D-ASPARTATE) O-METHYLTRANSFERASE"/>
    <property type="match status" value="1"/>
</dbReference>
<dbReference type="PANTHER" id="PTHR11579">
    <property type="entry name" value="PROTEIN-L-ISOASPARTATE O-METHYLTRANSFERASE"/>
    <property type="match status" value="1"/>
</dbReference>
<feature type="active site" evidence="7">
    <location>
        <position position="66"/>
    </location>
</feature>
<evidence type="ECO:0000256" key="7">
    <source>
        <dbReference type="HAMAP-Rule" id="MF_00090"/>
    </source>
</evidence>
<comment type="subcellular location">
    <subcellularLocation>
        <location evidence="1 7">Cytoplasm</location>
    </subcellularLocation>
</comment>
<dbReference type="NCBIfam" id="TIGR00080">
    <property type="entry name" value="pimt"/>
    <property type="match status" value="1"/>
</dbReference>
<evidence type="ECO:0000256" key="3">
    <source>
        <dbReference type="ARBA" id="ARBA00022490"/>
    </source>
</evidence>
<dbReference type="EMBL" id="CP036274">
    <property type="protein sequence ID" value="QDU31241.1"/>
    <property type="molecule type" value="Genomic_DNA"/>
</dbReference>
<dbReference type="Pfam" id="PF01135">
    <property type="entry name" value="PCMT"/>
    <property type="match status" value="1"/>
</dbReference>
<evidence type="ECO:0000256" key="2">
    <source>
        <dbReference type="ARBA" id="ARBA00005369"/>
    </source>
</evidence>
<dbReference type="InterPro" id="IPR029063">
    <property type="entry name" value="SAM-dependent_MTases_sf"/>
</dbReference>
<gene>
    <name evidence="8" type="primary">pcm_2</name>
    <name evidence="7" type="synonym">pcm</name>
    <name evidence="8" type="ORF">ETAA8_63940</name>
</gene>
<evidence type="ECO:0000313" key="9">
    <source>
        <dbReference type="Proteomes" id="UP000315017"/>
    </source>
</evidence>
<proteinExistence type="inferred from homology"/>
<dbReference type="CDD" id="cd02440">
    <property type="entry name" value="AdoMet_MTases"/>
    <property type="match status" value="1"/>
</dbReference>
<evidence type="ECO:0000256" key="1">
    <source>
        <dbReference type="ARBA" id="ARBA00004496"/>
    </source>
</evidence>
<dbReference type="RefSeq" id="WP_145098044.1">
    <property type="nucleotide sequence ID" value="NZ_CP036274.1"/>
</dbReference>
<dbReference type="Proteomes" id="UP000315017">
    <property type="component" value="Chromosome"/>
</dbReference>
<comment type="catalytic activity">
    <reaction evidence="7">
        <text>[protein]-L-isoaspartate + S-adenosyl-L-methionine = [protein]-L-isoaspartate alpha-methyl ester + S-adenosyl-L-homocysteine</text>
        <dbReference type="Rhea" id="RHEA:12705"/>
        <dbReference type="Rhea" id="RHEA-COMP:12143"/>
        <dbReference type="Rhea" id="RHEA-COMP:12144"/>
        <dbReference type="ChEBI" id="CHEBI:57856"/>
        <dbReference type="ChEBI" id="CHEBI:59789"/>
        <dbReference type="ChEBI" id="CHEBI:90596"/>
        <dbReference type="ChEBI" id="CHEBI:90598"/>
        <dbReference type="EC" id="2.1.1.77"/>
    </reaction>
</comment>
<dbReference type="AlphaFoldDB" id="A0A517YLZ9"/>
<sequence>MTFSHTSREVAKQQMLHQHLRARGIADERVLAAMALVPREQFVPENEAQRAYADEALAIDCGQTISQPYMVALMTQTLELLGHERVLEIGTGSGYQTAILAELGAEVYSLERHAHLSEQAGVRLRTLGYTNVHLRVGDGSLGWPEAAPFERIILTAAARHCPPALWQQLAENGLLIGPFGPTDQQILTIIRKIDGRAELQPSIGCRFVPLVAD</sequence>
<dbReference type="GO" id="GO:0032259">
    <property type="term" value="P:methylation"/>
    <property type="evidence" value="ECO:0007669"/>
    <property type="project" value="UniProtKB-KW"/>
</dbReference>
<protein>
    <recommendedName>
        <fullName evidence="7">Protein-L-isoaspartate O-methyltransferase</fullName>
        <ecNumber evidence="7">2.1.1.77</ecNumber>
    </recommendedName>
    <alternativeName>
        <fullName evidence="7">L-isoaspartyl protein carboxyl methyltransferase</fullName>
    </alternativeName>
    <alternativeName>
        <fullName evidence="7">Protein L-isoaspartyl methyltransferase</fullName>
    </alternativeName>
    <alternativeName>
        <fullName evidence="7">Protein-beta-aspartate methyltransferase</fullName>
        <shortName evidence="7">PIMT</shortName>
    </alternativeName>
</protein>
<dbReference type="SUPFAM" id="SSF53335">
    <property type="entry name" value="S-adenosyl-L-methionine-dependent methyltransferases"/>
    <property type="match status" value="1"/>
</dbReference>
<evidence type="ECO:0000256" key="5">
    <source>
        <dbReference type="ARBA" id="ARBA00022679"/>
    </source>
</evidence>
<keyword evidence="4 7" id="KW-0489">Methyltransferase</keyword>
<comment type="similarity">
    <text evidence="2 7">Belongs to the methyltransferase superfamily. L-isoaspartyl/D-aspartyl protein methyltransferase family.</text>
</comment>
<keyword evidence="9" id="KW-1185">Reference proteome</keyword>
<dbReference type="GO" id="GO:0005737">
    <property type="term" value="C:cytoplasm"/>
    <property type="evidence" value="ECO:0007669"/>
    <property type="project" value="UniProtKB-SubCell"/>
</dbReference>
<organism evidence="8 9">
    <name type="scientific">Anatilimnocola aggregata</name>
    <dbReference type="NCBI Taxonomy" id="2528021"/>
    <lineage>
        <taxon>Bacteria</taxon>
        <taxon>Pseudomonadati</taxon>
        <taxon>Planctomycetota</taxon>
        <taxon>Planctomycetia</taxon>
        <taxon>Pirellulales</taxon>
        <taxon>Pirellulaceae</taxon>
        <taxon>Anatilimnocola</taxon>
    </lineage>
</organism>
<dbReference type="EC" id="2.1.1.77" evidence="7"/>
<evidence type="ECO:0000256" key="4">
    <source>
        <dbReference type="ARBA" id="ARBA00022603"/>
    </source>
</evidence>
<keyword evidence="3 7" id="KW-0963">Cytoplasm</keyword>